<evidence type="ECO:0000313" key="14">
    <source>
        <dbReference type="EMBL" id="AXY23850.1"/>
    </source>
</evidence>
<dbReference type="AlphaFoldDB" id="A0A347WG57"/>
<protein>
    <recommendedName>
        <fullName evidence="12">NADH-quinone oxidoreductase subunit A</fullName>
        <ecNumber evidence="12">7.1.1.-</ecNumber>
    </recommendedName>
    <alternativeName>
        <fullName evidence="12">NADH dehydrogenase I subunit A</fullName>
    </alternativeName>
    <alternativeName>
        <fullName evidence="12">NDH-1 subunit A</fullName>
    </alternativeName>
    <alternativeName>
        <fullName evidence="12">NUO1</fullName>
    </alternativeName>
</protein>
<dbReference type="InterPro" id="IPR000440">
    <property type="entry name" value="NADH_UbQ/plastoQ_OxRdtase_su3"/>
</dbReference>
<evidence type="ECO:0000256" key="11">
    <source>
        <dbReference type="ARBA" id="ARBA00023136"/>
    </source>
</evidence>
<dbReference type="EC" id="7.1.1.-" evidence="12"/>
<comment type="catalytic activity">
    <reaction evidence="12 13">
        <text>a quinone + NADH + 5 H(+)(in) = a quinol + NAD(+) + 4 H(+)(out)</text>
        <dbReference type="Rhea" id="RHEA:57888"/>
        <dbReference type="ChEBI" id="CHEBI:15378"/>
        <dbReference type="ChEBI" id="CHEBI:24646"/>
        <dbReference type="ChEBI" id="CHEBI:57540"/>
        <dbReference type="ChEBI" id="CHEBI:57945"/>
        <dbReference type="ChEBI" id="CHEBI:132124"/>
    </reaction>
</comment>
<evidence type="ECO:0000256" key="4">
    <source>
        <dbReference type="ARBA" id="ARBA00022475"/>
    </source>
</evidence>
<evidence type="ECO:0000256" key="3">
    <source>
        <dbReference type="ARBA" id="ARBA00022448"/>
    </source>
</evidence>
<dbReference type="GO" id="GO:0030964">
    <property type="term" value="C:NADH dehydrogenase complex"/>
    <property type="evidence" value="ECO:0007669"/>
    <property type="project" value="TreeGrafter"/>
</dbReference>
<dbReference type="PANTHER" id="PTHR11058:SF21">
    <property type="entry name" value="NADH-QUINONE OXIDOREDUCTASE SUBUNIT A"/>
    <property type="match status" value="1"/>
</dbReference>
<evidence type="ECO:0000256" key="10">
    <source>
        <dbReference type="ARBA" id="ARBA00023075"/>
    </source>
</evidence>
<comment type="subcellular location">
    <subcellularLocation>
        <location evidence="12 13">Cell membrane</location>
        <topology evidence="12 13">Multi-pass membrane protein</topology>
    </subcellularLocation>
    <subcellularLocation>
        <location evidence="1">Membrane</location>
        <topology evidence="1">Multi-pass membrane protein</topology>
    </subcellularLocation>
</comment>
<evidence type="ECO:0000256" key="2">
    <source>
        <dbReference type="ARBA" id="ARBA00008472"/>
    </source>
</evidence>
<keyword evidence="14" id="KW-0560">Oxidoreductase</keyword>
<dbReference type="OrthoDB" id="9791970at2"/>
<dbReference type="KEGG" id="ksc:CD178_03106"/>
<evidence type="ECO:0000256" key="1">
    <source>
        <dbReference type="ARBA" id="ARBA00004141"/>
    </source>
</evidence>
<keyword evidence="3 12" id="KW-0813">Transport</keyword>
<reference evidence="14 15" key="1">
    <citation type="submission" date="2017-08" db="EMBL/GenBank/DDBJ databases">
        <title>Complete genome sequence of Gluconacetobacter saccharivorans CV1 isolated from Fermented Vinegar.</title>
        <authorList>
            <person name="Kim S.-Y."/>
        </authorList>
    </citation>
    <scope>NUCLEOTIDE SEQUENCE [LARGE SCALE GENOMIC DNA]</scope>
    <source>
        <strain evidence="14 15">CV1</strain>
        <plasmid evidence="14 15">unnamed1</plasmid>
    </source>
</reference>
<dbReference type="HAMAP" id="MF_01394">
    <property type="entry name" value="NDH1_NuoA"/>
    <property type="match status" value="1"/>
</dbReference>
<keyword evidence="5 12" id="KW-0812">Transmembrane</keyword>
<comment type="similarity">
    <text evidence="2 12 13">Belongs to the complex I subunit 3 family.</text>
</comment>
<dbReference type="RefSeq" id="WP_110547687.1">
    <property type="nucleotide sequence ID" value="NZ_CALCQY010000042.1"/>
</dbReference>
<feature type="transmembrane region" description="Helical" evidence="12">
    <location>
        <begin position="6"/>
        <end position="27"/>
    </location>
</feature>
<dbReference type="PANTHER" id="PTHR11058">
    <property type="entry name" value="NADH-UBIQUINONE OXIDOREDUCTASE CHAIN 3"/>
    <property type="match status" value="1"/>
</dbReference>
<dbReference type="Pfam" id="PF00507">
    <property type="entry name" value="Oxidored_q4"/>
    <property type="match status" value="1"/>
</dbReference>
<keyword evidence="11 12" id="KW-0472">Membrane</keyword>
<keyword evidence="7 12" id="KW-1278">Translocase</keyword>
<dbReference type="Gene3D" id="1.20.58.1610">
    <property type="entry name" value="NADH:ubiquinone/plastoquinone oxidoreductase, chain 3"/>
    <property type="match status" value="1"/>
</dbReference>
<dbReference type="Proteomes" id="UP000264120">
    <property type="component" value="Plasmid unnamed1"/>
</dbReference>
<evidence type="ECO:0000313" key="15">
    <source>
        <dbReference type="Proteomes" id="UP000264120"/>
    </source>
</evidence>
<keyword evidence="9 12" id="KW-0520">NAD</keyword>
<geneLocation type="plasmid" evidence="14 15">
    <name>unnamed1</name>
</geneLocation>
<keyword evidence="15" id="KW-1185">Reference proteome</keyword>
<dbReference type="EMBL" id="CP023037">
    <property type="protein sequence ID" value="AXY23850.1"/>
    <property type="molecule type" value="Genomic_DNA"/>
</dbReference>
<accession>A0A347WG57</accession>
<evidence type="ECO:0000256" key="7">
    <source>
        <dbReference type="ARBA" id="ARBA00022967"/>
    </source>
</evidence>
<gene>
    <name evidence="14" type="primary">ndhC</name>
    <name evidence="12" type="synonym">nuoA</name>
    <name evidence="14" type="ORF">CD178_03106</name>
</gene>
<feature type="transmembrane region" description="Helical" evidence="12">
    <location>
        <begin position="95"/>
        <end position="116"/>
    </location>
</feature>
<organism evidence="14 15">
    <name type="scientific">Komagataeibacter saccharivorans</name>
    <dbReference type="NCBI Taxonomy" id="265959"/>
    <lineage>
        <taxon>Bacteria</taxon>
        <taxon>Pseudomonadati</taxon>
        <taxon>Pseudomonadota</taxon>
        <taxon>Alphaproteobacteria</taxon>
        <taxon>Acetobacterales</taxon>
        <taxon>Acetobacteraceae</taxon>
        <taxon>Komagataeibacter</taxon>
    </lineage>
</organism>
<sequence length="139" mass="15191">MVDISEIWSLFIYAVVIGGLLACLFGLSAMTGTRRRGAAMGRSMSLPFESGMMPTGSARLRLPVQYYLVAMFFVIFDVETAFLLPWATVVTRVGWIGYGAAVFFIAFLAASLLYLWRAGALEWGPQPRLPRIGGKASVS</sequence>
<evidence type="ECO:0000256" key="6">
    <source>
        <dbReference type="ARBA" id="ARBA00022719"/>
    </source>
</evidence>
<dbReference type="GO" id="GO:0050136">
    <property type="term" value="F:NADH dehydrogenase (quinone) (non-electrogenic) activity"/>
    <property type="evidence" value="ECO:0007669"/>
    <property type="project" value="UniProtKB-UniRule"/>
</dbReference>
<keyword evidence="4 12" id="KW-1003">Cell membrane</keyword>
<keyword evidence="8 12" id="KW-1133">Transmembrane helix</keyword>
<evidence type="ECO:0000256" key="13">
    <source>
        <dbReference type="RuleBase" id="RU003639"/>
    </source>
</evidence>
<evidence type="ECO:0000256" key="12">
    <source>
        <dbReference type="HAMAP-Rule" id="MF_01394"/>
    </source>
</evidence>
<comment type="subunit">
    <text evidence="12">NDH-1 is composed of 14 different subunits. Subunits NuoA, H, J, K, L, M, N constitute the membrane sector of the complex.</text>
</comment>
<comment type="function">
    <text evidence="12">NDH-1 shuttles electrons from NADH, via FMN and iron-sulfur (Fe-S) centers, to quinones in the respiratory chain. The immediate electron acceptor for the enzyme in this species is believed to be ubiquinone. Couples the redox reaction to proton translocation (for every two electrons transferred, four hydrogen ions are translocated across the cytoplasmic membrane), and thus conserves the redox energy in a proton gradient.</text>
</comment>
<dbReference type="GO" id="GO:0008137">
    <property type="term" value="F:NADH dehydrogenase (ubiquinone) activity"/>
    <property type="evidence" value="ECO:0007669"/>
    <property type="project" value="InterPro"/>
</dbReference>
<name>A0A347WG57_9PROT</name>
<keyword evidence="10 12" id="KW-0830">Ubiquinone</keyword>
<dbReference type="GO" id="GO:0048038">
    <property type="term" value="F:quinone binding"/>
    <property type="evidence" value="ECO:0007669"/>
    <property type="project" value="UniProtKB-KW"/>
</dbReference>
<proteinExistence type="inferred from homology"/>
<dbReference type="GO" id="GO:0005886">
    <property type="term" value="C:plasma membrane"/>
    <property type="evidence" value="ECO:0007669"/>
    <property type="project" value="UniProtKB-SubCell"/>
</dbReference>
<feature type="transmembrane region" description="Helical" evidence="12">
    <location>
        <begin position="66"/>
        <end position="89"/>
    </location>
</feature>
<keyword evidence="14" id="KW-0614">Plasmid</keyword>
<keyword evidence="6 12" id="KW-0874">Quinone</keyword>
<dbReference type="InterPro" id="IPR023043">
    <property type="entry name" value="NAD(P)H_OxRDtase_bac/plastid"/>
</dbReference>
<evidence type="ECO:0000256" key="8">
    <source>
        <dbReference type="ARBA" id="ARBA00022989"/>
    </source>
</evidence>
<evidence type="ECO:0000256" key="5">
    <source>
        <dbReference type="ARBA" id="ARBA00022692"/>
    </source>
</evidence>
<evidence type="ECO:0000256" key="9">
    <source>
        <dbReference type="ARBA" id="ARBA00023027"/>
    </source>
</evidence>
<dbReference type="InterPro" id="IPR038430">
    <property type="entry name" value="NDAH_ubi_oxred_su3_sf"/>
</dbReference>